<keyword evidence="4" id="KW-0276">Fatty acid metabolism</keyword>
<dbReference type="SUPFAM" id="SSF51735">
    <property type="entry name" value="NAD(P)-binding Rossmann-fold domains"/>
    <property type="match status" value="1"/>
</dbReference>
<evidence type="ECO:0000256" key="2">
    <source>
        <dbReference type="ARBA" id="ARBA00009233"/>
    </source>
</evidence>
<keyword evidence="6" id="KW-0443">Lipid metabolism</keyword>
<evidence type="ECO:0000256" key="4">
    <source>
        <dbReference type="ARBA" id="ARBA00022832"/>
    </source>
</evidence>
<dbReference type="RefSeq" id="WP_203571963.1">
    <property type="nucleotide sequence ID" value="NZ_WOFE01000009.1"/>
</dbReference>
<evidence type="ECO:0000256" key="3">
    <source>
        <dbReference type="ARBA" id="ARBA00022516"/>
    </source>
</evidence>
<sequence>MAGSLEGKVALIMGLANESSIAYGVAKALKARGAELILTYQTEKTLKYIQALFDELQPGITQLCDVQDEASVSQLFAAIKQKYGQLDIGVHSIAFAQKDDLHGRVVDSSAAGFALAMDVSCHSFIRMAHHAEPLMTRGGTLLAMSYYGAEKVVPNYGMMGPVKAALECAVRYMATELGPKKIRVHAVSPGPVKTRAASGIREFDLLISNATGSAPLRELPDIDDVGEASAFLCEDGAARLTGSTFYVDGGMNILA</sequence>
<evidence type="ECO:0000256" key="6">
    <source>
        <dbReference type="ARBA" id="ARBA00023098"/>
    </source>
</evidence>
<dbReference type="CDD" id="cd05372">
    <property type="entry name" value="ENR_SDR"/>
    <property type="match status" value="1"/>
</dbReference>
<dbReference type="PANTHER" id="PTHR43159">
    <property type="entry name" value="ENOYL-[ACYL-CARRIER-PROTEIN] REDUCTASE"/>
    <property type="match status" value="1"/>
</dbReference>
<comment type="similarity">
    <text evidence="2 8">Belongs to the short-chain dehydrogenases/reductases (SDR) family. FabI subfamily.</text>
</comment>
<dbReference type="InterPro" id="IPR014358">
    <property type="entry name" value="Enoyl-ACP_Rdtase_NADH"/>
</dbReference>
<evidence type="ECO:0000256" key="1">
    <source>
        <dbReference type="ARBA" id="ARBA00005194"/>
    </source>
</evidence>
<reference evidence="9 10" key="1">
    <citation type="submission" date="2019-11" db="EMBL/GenBank/DDBJ databases">
        <title>Novel Deefgea species.</title>
        <authorList>
            <person name="Han J.-H."/>
        </authorList>
    </citation>
    <scope>NUCLEOTIDE SEQUENCE [LARGE SCALE GENOMIC DNA]</scope>
    <source>
        <strain evidence="9 10">LMG 24817</strain>
    </source>
</reference>
<keyword evidence="7 8" id="KW-0275">Fatty acid biosynthesis</keyword>
<dbReference type="PANTHER" id="PTHR43159:SF2">
    <property type="entry name" value="ENOYL-[ACYL-CARRIER-PROTEIN] REDUCTASE [NADH], CHLOROPLASTIC"/>
    <property type="match status" value="1"/>
</dbReference>
<dbReference type="InterPro" id="IPR002347">
    <property type="entry name" value="SDR_fam"/>
</dbReference>
<comment type="catalytic activity">
    <reaction evidence="8">
        <text>a 2,3-saturated acyl-[ACP] + NAD(+) = a (2E)-enoyl-[ACP] + NADH + H(+)</text>
        <dbReference type="Rhea" id="RHEA:10240"/>
        <dbReference type="Rhea" id="RHEA-COMP:9925"/>
        <dbReference type="Rhea" id="RHEA-COMP:9926"/>
        <dbReference type="ChEBI" id="CHEBI:15378"/>
        <dbReference type="ChEBI" id="CHEBI:57540"/>
        <dbReference type="ChEBI" id="CHEBI:57945"/>
        <dbReference type="ChEBI" id="CHEBI:78784"/>
        <dbReference type="ChEBI" id="CHEBI:78785"/>
        <dbReference type="EC" id="1.3.1.9"/>
    </reaction>
</comment>
<gene>
    <name evidence="9" type="primary">fabI</name>
    <name evidence="9" type="ORF">GM173_13760</name>
</gene>
<dbReference type="Gene3D" id="1.10.8.400">
    <property type="entry name" value="Enoyl acyl carrier protein reductase"/>
    <property type="match status" value="1"/>
</dbReference>
<keyword evidence="10" id="KW-1185">Reference proteome</keyword>
<dbReference type="PIRSF" id="PIRSF000094">
    <property type="entry name" value="Enoyl-ACP_rdct"/>
    <property type="match status" value="1"/>
</dbReference>
<accession>A0ABS2CG17</accession>
<evidence type="ECO:0000256" key="8">
    <source>
        <dbReference type="PIRNR" id="PIRNR000094"/>
    </source>
</evidence>
<dbReference type="Gene3D" id="3.40.50.720">
    <property type="entry name" value="NAD(P)-binding Rossmann-like Domain"/>
    <property type="match status" value="1"/>
</dbReference>
<dbReference type="NCBIfam" id="NF005717">
    <property type="entry name" value="PRK07533.1"/>
    <property type="match status" value="1"/>
</dbReference>
<dbReference type="Proteomes" id="UP001195660">
    <property type="component" value="Unassembled WGS sequence"/>
</dbReference>
<keyword evidence="3 8" id="KW-0444">Lipid biosynthesis</keyword>
<comment type="caution">
    <text evidence="9">The sequence shown here is derived from an EMBL/GenBank/DDBJ whole genome shotgun (WGS) entry which is preliminary data.</text>
</comment>
<dbReference type="PRINTS" id="PR00081">
    <property type="entry name" value="GDHRDH"/>
</dbReference>
<comment type="pathway">
    <text evidence="1">Lipid metabolism; fatty acid biosynthesis.</text>
</comment>
<evidence type="ECO:0000313" key="9">
    <source>
        <dbReference type="EMBL" id="MBM5572635.1"/>
    </source>
</evidence>
<evidence type="ECO:0000313" key="10">
    <source>
        <dbReference type="Proteomes" id="UP001195660"/>
    </source>
</evidence>
<organism evidence="9 10">
    <name type="scientific">Deefgea chitinilytica</name>
    <dbReference type="NCBI Taxonomy" id="570276"/>
    <lineage>
        <taxon>Bacteria</taxon>
        <taxon>Pseudomonadati</taxon>
        <taxon>Pseudomonadota</taxon>
        <taxon>Betaproteobacteria</taxon>
        <taxon>Neisseriales</taxon>
        <taxon>Chitinibacteraceae</taxon>
        <taxon>Deefgea</taxon>
    </lineage>
</organism>
<evidence type="ECO:0000256" key="7">
    <source>
        <dbReference type="ARBA" id="ARBA00023160"/>
    </source>
</evidence>
<dbReference type="InterPro" id="IPR036291">
    <property type="entry name" value="NAD(P)-bd_dom_sf"/>
</dbReference>
<proteinExistence type="inferred from homology"/>
<dbReference type="EMBL" id="WOFE01000009">
    <property type="protein sequence ID" value="MBM5572635.1"/>
    <property type="molecule type" value="Genomic_DNA"/>
</dbReference>
<evidence type="ECO:0000256" key="5">
    <source>
        <dbReference type="ARBA" id="ARBA00023002"/>
    </source>
</evidence>
<protein>
    <recommendedName>
        <fullName evidence="8">Enoyl-[acyl-carrier-protein] reductase [NADH]</fullName>
        <ecNumber evidence="8">1.3.1.9</ecNumber>
    </recommendedName>
</protein>
<dbReference type="EC" id="1.3.1.9" evidence="8"/>
<name>A0ABS2CG17_9NEIS</name>
<keyword evidence="8" id="KW-0520">NAD</keyword>
<dbReference type="Pfam" id="PF13561">
    <property type="entry name" value="adh_short_C2"/>
    <property type="match status" value="1"/>
</dbReference>
<keyword evidence="5 8" id="KW-0560">Oxidoreductase</keyword>